<feature type="domain" description="Luciferase-like" evidence="3">
    <location>
        <begin position="21"/>
        <end position="299"/>
    </location>
</feature>
<dbReference type="OrthoDB" id="7903015at2"/>
<comment type="caution">
    <text evidence="4">The sequence shown here is derived from an EMBL/GenBank/DDBJ whole genome shotgun (WGS) entry which is preliminary data.</text>
</comment>
<dbReference type="RefSeq" id="WP_133039265.1">
    <property type="nucleotide sequence ID" value="NZ_SLWF01000016.1"/>
</dbReference>
<evidence type="ECO:0000259" key="3">
    <source>
        <dbReference type="Pfam" id="PF00296"/>
    </source>
</evidence>
<proteinExistence type="predicted"/>
<evidence type="ECO:0000313" key="4">
    <source>
        <dbReference type="EMBL" id="TCN83052.1"/>
    </source>
</evidence>
<organism evidence="4 5">
    <name type="scientific">Shewanella fodinae</name>
    <dbReference type="NCBI Taxonomy" id="552357"/>
    <lineage>
        <taxon>Bacteria</taxon>
        <taxon>Pseudomonadati</taxon>
        <taxon>Pseudomonadota</taxon>
        <taxon>Gammaproteobacteria</taxon>
        <taxon>Alteromonadales</taxon>
        <taxon>Shewanellaceae</taxon>
        <taxon>Shewanella</taxon>
    </lineage>
</organism>
<dbReference type="InterPro" id="IPR011251">
    <property type="entry name" value="Luciferase-like_dom"/>
</dbReference>
<protein>
    <recommendedName>
        <fullName evidence="2">Luciferase-like monooxygenase</fullName>
    </recommendedName>
</protein>
<dbReference type="NCBIfam" id="TIGR03558">
    <property type="entry name" value="oxido_grp_1"/>
    <property type="match status" value="1"/>
</dbReference>
<dbReference type="InterPro" id="IPR019949">
    <property type="entry name" value="CmoO-like"/>
</dbReference>
<dbReference type="Proteomes" id="UP000294832">
    <property type="component" value="Unassembled WGS sequence"/>
</dbReference>
<dbReference type="Gene3D" id="3.20.20.30">
    <property type="entry name" value="Luciferase-like domain"/>
    <property type="match status" value="1"/>
</dbReference>
<reference evidence="4 5" key="1">
    <citation type="submission" date="2019-03" db="EMBL/GenBank/DDBJ databases">
        <title>Freshwater and sediment microbial communities from various areas in North America, analyzing microbe dynamics in response to fracking.</title>
        <authorList>
            <person name="Lamendella R."/>
        </authorList>
    </citation>
    <scope>NUCLEOTIDE SEQUENCE [LARGE SCALE GENOMIC DNA]</scope>
    <source>
        <strain evidence="4 5">74A</strain>
    </source>
</reference>
<dbReference type="PANTHER" id="PTHR30137:SF6">
    <property type="entry name" value="LUCIFERASE-LIKE MONOOXYGENASE"/>
    <property type="match status" value="1"/>
</dbReference>
<dbReference type="InterPro" id="IPR036661">
    <property type="entry name" value="Luciferase-like_sf"/>
</dbReference>
<dbReference type="AlphaFoldDB" id="A0A4R2FA10"/>
<evidence type="ECO:0000256" key="1">
    <source>
        <dbReference type="ARBA" id="ARBA00007789"/>
    </source>
</evidence>
<dbReference type="InterPro" id="IPR050766">
    <property type="entry name" value="Bact_Lucif_Oxidored"/>
</dbReference>
<accession>A0A4R2FA10</accession>
<dbReference type="Pfam" id="PF00296">
    <property type="entry name" value="Bac_luciferase"/>
    <property type="match status" value="1"/>
</dbReference>
<dbReference type="FunFam" id="3.20.20.30:FF:000002">
    <property type="entry name" value="LLM class flavin-dependent oxidoreductase"/>
    <property type="match status" value="1"/>
</dbReference>
<dbReference type="CDD" id="cd00347">
    <property type="entry name" value="Flavin_utilizing_monoxygenases"/>
    <property type="match status" value="2"/>
</dbReference>
<dbReference type="EMBL" id="SLWF01000016">
    <property type="protein sequence ID" value="TCN83052.1"/>
    <property type="molecule type" value="Genomic_DNA"/>
</dbReference>
<sequence length="329" mass="35772">MTLPYSVLDLAPVAVNSDIATAFTQSLQLAQHAESLGYSRYWLAEHHNMPGIASAATSVLLCHLGNGTSHIRLGSGGIMLPNHSPLVIAEQFGTLATLFGDRIDLGLGRAPGTDQLTMHALRRQPQAAVDSFPEDVAELQHYFSEENGAVQAVPGKGLQVPLWLLGSSLYSAQLAAQMGLPFAFAAHFAPEMMLRALTLYRSQFRPSTRWAKPYAMVCVNLVAADDKQHAHYLFSSVQQQFLHLYRGTAGKIPLPVAKLADDWEPHEINAMERTLARSLVGNSDDIRQGIAALLAETHADELMFNGPIVEQQARLHSFSIGAEVMQALG</sequence>
<dbReference type="GO" id="GO:0016705">
    <property type="term" value="F:oxidoreductase activity, acting on paired donors, with incorporation or reduction of molecular oxygen"/>
    <property type="evidence" value="ECO:0007669"/>
    <property type="project" value="InterPro"/>
</dbReference>
<comment type="similarity">
    <text evidence="1">To bacterial alkanal monooxygenase alpha and beta chains.</text>
</comment>
<name>A0A4R2FA10_9GAMM</name>
<keyword evidence="5" id="KW-1185">Reference proteome</keyword>
<dbReference type="SUPFAM" id="SSF51679">
    <property type="entry name" value="Bacterial luciferase-like"/>
    <property type="match status" value="1"/>
</dbReference>
<gene>
    <name evidence="4" type="ORF">EDC91_11631</name>
</gene>
<dbReference type="PANTHER" id="PTHR30137">
    <property type="entry name" value="LUCIFERASE-LIKE MONOOXYGENASE"/>
    <property type="match status" value="1"/>
</dbReference>
<evidence type="ECO:0000256" key="2">
    <source>
        <dbReference type="ARBA" id="ARBA00074555"/>
    </source>
</evidence>
<evidence type="ECO:0000313" key="5">
    <source>
        <dbReference type="Proteomes" id="UP000294832"/>
    </source>
</evidence>
<dbReference type="GO" id="GO:0005829">
    <property type="term" value="C:cytosol"/>
    <property type="evidence" value="ECO:0007669"/>
    <property type="project" value="TreeGrafter"/>
</dbReference>